<dbReference type="PROSITE" id="PS50110">
    <property type="entry name" value="RESPONSE_REGULATORY"/>
    <property type="match status" value="1"/>
</dbReference>
<dbReference type="InterPro" id="IPR036890">
    <property type="entry name" value="HATPase_C_sf"/>
</dbReference>
<dbReference type="InterPro" id="IPR011006">
    <property type="entry name" value="CheY-like_superfamily"/>
</dbReference>
<sequence>MQRLLGLFFLSVLIPTLLAAALVAALFLHQERQSLSRQAADLAQFSAALVGRELVADRRAVQMIARSPTLETTIDETRFRMLGARFLTDEPLWRAVSVSDPAGVRLIDVPRPIAGRPRGRVVEAASHERTVRTARPQVGSIAMGPSGRPAFAVRAPVLHGREVRYVVSIVVDPVAMGRLLNLAKAPAGWTVTVLDDSGRIVTRSEAPQAAGHPTDRAFVAAAQAASRTGKLVQAGDLSIVARPVEGGSWTVVTAFPSRIYARPMTQGLVVLALVATSTLLVAVLLARLARRELTAQRAQLTRDLAAQRLEALGQMTGGVAHDFNNLLTPIIAGLDILSGRLRGEPRNAKLVDAALESAERAKGLMQRLLSFARRQDLAAQDVDLAPLLEGLKPLLQQSVGGAVRVDVEVRQAPLFVRIDPAQLELAILNLAINARDAMPDGGGLTVIAETARARSGGGLKAGPYVRIGLVDTGAGMDEATLRRAAEPFFTTKPVGKGTGLGLSMAHGLAAQSGGALTLKSTLGQGTTVRIWLPPGAPPVAAPEAALAPVVAPDVKVLLVDDDAVVLAATAASLEERGFILTTAGSSEEALGALARARPDVLVTDLAMPNRDGADLAWSARAAQPGLPILVLTGFARPELQLPAGAEVLEKPFRGDDLASKIAALVSLAT</sequence>
<dbReference type="SUPFAM" id="SSF52172">
    <property type="entry name" value="CheY-like"/>
    <property type="match status" value="1"/>
</dbReference>
<evidence type="ECO:0000256" key="4">
    <source>
        <dbReference type="PROSITE-ProRule" id="PRU00169"/>
    </source>
</evidence>
<evidence type="ECO:0000259" key="6">
    <source>
        <dbReference type="PROSITE" id="PS50109"/>
    </source>
</evidence>
<evidence type="ECO:0000256" key="1">
    <source>
        <dbReference type="ARBA" id="ARBA00000085"/>
    </source>
</evidence>
<dbReference type="Pfam" id="PF00512">
    <property type="entry name" value="HisKA"/>
    <property type="match status" value="1"/>
</dbReference>
<keyword evidence="8" id="KW-0808">Transferase</keyword>
<evidence type="ECO:0000256" key="2">
    <source>
        <dbReference type="ARBA" id="ARBA00012438"/>
    </source>
</evidence>
<dbReference type="CDD" id="cd00082">
    <property type="entry name" value="HisKA"/>
    <property type="match status" value="1"/>
</dbReference>
<dbReference type="InterPro" id="IPR001789">
    <property type="entry name" value="Sig_transdc_resp-reg_receiver"/>
</dbReference>
<dbReference type="Gene3D" id="3.40.50.2300">
    <property type="match status" value="1"/>
</dbReference>
<dbReference type="InterPro" id="IPR036097">
    <property type="entry name" value="HisK_dim/P_sf"/>
</dbReference>
<dbReference type="InterPro" id="IPR004358">
    <property type="entry name" value="Sig_transdc_His_kin-like_C"/>
</dbReference>
<evidence type="ECO:0000256" key="5">
    <source>
        <dbReference type="SAM" id="Phobius"/>
    </source>
</evidence>
<dbReference type="InterPro" id="IPR003661">
    <property type="entry name" value="HisK_dim/P_dom"/>
</dbReference>
<dbReference type="PRINTS" id="PR00344">
    <property type="entry name" value="BCTRLSENSOR"/>
</dbReference>
<dbReference type="OrthoDB" id="7284568at2"/>
<feature type="domain" description="Histidine kinase" evidence="6">
    <location>
        <begin position="318"/>
        <end position="536"/>
    </location>
</feature>
<dbReference type="Proteomes" id="UP000245073">
    <property type="component" value="Unassembled WGS sequence"/>
</dbReference>
<dbReference type="EC" id="2.7.13.3" evidence="2"/>
<dbReference type="EMBL" id="QDKQ01000016">
    <property type="protein sequence ID" value="PVM93678.1"/>
    <property type="molecule type" value="Genomic_DNA"/>
</dbReference>
<keyword evidence="9" id="KW-1185">Reference proteome</keyword>
<feature type="domain" description="Response regulatory" evidence="7">
    <location>
        <begin position="555"/>
        <end position="665"/>
    </location>
</feature>
<dbReference type="SMART" id="SM00388">
    <property type="entry name" value="HisKA"/>
    <property type="match status" value="1"/>
</dbReference>
<evidence type="ECO:0000313" key="9">
    <source>
        <dbReference type="Proteomes" id="UP000245073"/>
    </source>
</evidence>
<evidence type="ECO:0000313" key="8">
    <source>
        <dbReference type="EMBL" id="PVM93678.1"/>
    </source>
</evidence>
<dbReference type="InterPro" id="IPR005467">
    <property type="entry name" value="His_kinase_dom"/>
</dbReference>
<gene>
    <name evidence="8" type="ORF">DDF67_03085</name>
</gene>
<comment type="catalytic activity">
    <reaction evidence="1">
        <text>ATP + protein L-histidine = ADP + protein N-phospho-L-histidine.</text>
        <dbReference type="EC" id="2.7.13.3"/>
    </reaction>
</comment>
<proteinExistence type="predicted"/>
<dbReference type="Gene3D" id="1.10.287.130">
    <property type="match status" value="1"/>
</dbReference>
<keyword evidence="3 4" id="KW-0597">Phosphoprotein</keyword>
<dbReference type="SUPFAM" id="SSF47384">
    <property type="entry name" value="Homodimeric domain of signal transducing histidine kinase"/>
    <property type="match status" value="1"/>
</dbReference>
<dbReference type="AlphaFoldDB" id="A0A2T9KCK1"/>
<dbReference type="GO" id="GO:0000155">
    <property type="term" value="F:phosphorelay sensor kinase activity"/>
    <property type="evidence" value="ECO:0007669"/>
    <property type="project" value="InterPro"/>
</dbReference>
<feature type="transmembrane region" description="Helical" evidence="5">
    <location>
        <begin position="267"/>
        <end position="289"/>
    </location>
</feature>
<evidence type="ECO:0000256" key="3">
    <source>
        <dbReference type="ARBA" id="ARBA00022553"/>
    </source>
</evidence>
<comment type="caution">
    <text evidence="8">The sequence shown here is derived from an EMBL/GenBank/DDBJ whole genome shotgun (WGS) entry which is preliminary data.</text>
</comment>
<feature type="modified residue" description="4-aspartylphosphate" evidence="4">
    <location>
        <position position="604"/>
    </location>
</feature>
<dbReference type="PANTHER" id="PTHR43065:SF42">
    <property type="entry name" value="TWO-COMPONENT SENSOR PPRA"/>
    <property type="match status" value="1"/>
</dbReference>
<dbReference type="InterPro" id="IPR003594">
    <property type="entry name" value="HATPase_dom"/>
</dbReference>
<dbReference type="Gene3D" id="3.30.565.10">
    <property type="entry name" value="Histidine kinase-like ATPase, C-terminal domain"/>
    <property type="match status" value="1"/>
</dbReference>
<accession>A0A2T9KCK1</accession>
<evidence type="ECO:0000259" key="7">
    <source>
        <dbReference type="PROSITE" id="PS50110"/>
    </source>
</evidence>
<dbReference type="Pfam" id="PF00072">
    <property type="entry name" value="Response_reg"/>
    <property type="match status" value="1"/>
</dbReference>
<keyword evidence="8" id="KW-0418">Kinase</keyword>
<keyword evidence="5" id="KW-1133">Transmembrane helix</keyword>
<keyword evidence="5" id="KW-0812">Transmembrane</keyword>
<dbReference type="RefSeq" id="WP_109099484.1">
    <property type="nucleotide sequence ID" value="NZ_QDKQ01000016.1"/>
</dbReference>
<reference evidence="8 9" key="1">
    <citation type="submission" date="2018-04" db="EMBL/GenBank/DDBJ databases">
        <title>The genome sequence of Caulobacter sp. 744.</title>
        <authorList>
            <person name="Gao J."/>
            <person name="Sun J."/>
        </authorList>
    </citation>
    <scope>NUCLEOTIDE SEQUENCE [LARGE SCALE GENOMIC DNA]</scope>
    <source>
        <strain evidence="8 9">774</strain>
    </source>
</reference>
<dbReference type="SMART" id="SM00448">
    <property type="entry name" value="REC"/>
    <property type="match status" value="1"/>
</dbReference>
<dbReference type="SMART" id="SM00387">
    <property type="entry name" value="HATPase_c"/>
    <property type="match status" value="1"/>
</dbReference>
<dbReference type="Pfam" id="PF02518">
    <property type="entry name" value="HATPase_c"/>
    <property type="match status" value="1"/>
</dbReference>
<dbReference type="PROSITE" id="PS50109">
    <property type="entry name" value="HIS_KIN"/>
    <property type="match status" value="1"/>
</dbReference>
<keyword evidence="5" id="KW-0472">Membrane</keyword>
<organism evidence="8 9">
    <name type="scientific">Caulobacter endophyticus</name>
    <dbReference type="NCBI Taxonomy" id="2172652"/>
    <lineage>
        <taxon>Bacteria</taxon>
        <taxon>Pseudomonadati</taxon>
        <taxon>Pseudomonadota</taxon>
        <taxon>Alphaproteobacteria</taxon>
        <taxon>Caulobacterales</taxon>
        <taxon>Caulobacteraceae</taxon>
        <taxon>Caulobacter</taxon>
    </lineage>
</organism>
<dbReference type="PANTHER" id="PTHR43065">
    <property type="entry name" value="SENSOR HISTIDINE KINASE"/>
    <property type="match status" value="1"/>
</dbReference>
<dbReference type="SUPFAM" id="SSF55874">
    <property type="entry name" value="ATPase domain of HSP90 chaperone/DNA topoisomerase II/histidine kinase"/>
    <property type="match status" value="1"/>
</dbReference>
<protein>
    <recommendedName>
        <fullName evidence="2">histidine kinase</fullName>
        <ecNumber evidence="2">2.7.13.3</ecNumber>
    </recommendedName>
</protein>
<name>A0A2T9KCK1_9CAUL</name>